<dbReference type="Proteomes" id="UP001148614">
    <property type="component" value="Unassembled WGS sequence"/>
</dbReference>
<feature type="region of interest" description="Disordered" evidence="7">
    <location>
        <begin position="583"/>
        <end position="611"/>
    </location>
</feature>
<feature type="region of interest" description="Disordered" evidence="7">
    <location>
        <begin position="1681"/>
        <end position="1701"/>
    </location>
</feature>
<feature type="region of interest" description="Disordered" evidence="7">
    <location>
        <begin position="804"/>
        <end position="899"/>
    </location>
</feature>
<keyword evidence="6" id="KW-0479">Metal-binding</keyword>
<feature type="region of interest" description="Disordered" evidence="7">
    <location>
        <begin position="1337"/>
        <end position="1365"/>
    </location>
</feature>
<keyword evidence="10" id="KW-1185">Reference proteome</keyword>
<feature type="compositionally biased region" description="Basic residues" evidence="7">
    <location>
        <begin position="1385"/>
        <end position="1396"/>
    </location>
</feature>
<evidence type="ECO:0000256" key="3">
    <source>
        <dbReference type="ARBA" id="ARBA00023125"/>
    </source>
</evidence>
<sequence length="2159" mass="241062">MVAGLDELIESLLTEIAFSGVRGYSIDNLLAAIDSFYKASGKGVSQDVAAYEKPLQDASKNNLAIASRVWRWLANRSDVSIGTDGKFNHLSLEQVLPLPEEEEPQLLGTAAQPPASTSIRKKAKPPQKPNPREPSNEFPTVRPRLHVSEERQWRTIAGHGPDLKRVPLFEWRALVDIASVKEKGILQGDLVRLTGQDKRSLPTRTDALARKGYIIKQPVVLRGGKSSKLWLAQFSEHAREHQEQEGLDYEKIDLSKAALTIDLKPVPFCGKWNGETIDYLALAQGFVAIAKAWGLIRYCDARAKLGVEERVRQMRALAKTCRWLTNIGALSFVGAKFAGSNRLFKDCVKWMRDPSPAEWSHFRATPKTRMVVPSGRIGKRGEASRAVHASQKGGSRGSKAILKKTQMTKPRTEALSYTKIVPSPWKPQKPVPNTAFEVVKRAGSKGTSNAAICRQTLGHNFRRLTAAMTGSISMPTNNQPPHLKHLSSASQLSRIGKTMTYTFYAVSEMPEAKPDEQHMAPSEVDPALSLPITTENATVSEKIPVFSKIDSNRFCENPSSSLTDITQTQKPVPNFERRWKRKRPLHERIDDQPPVKLPKRVGRPPKKREIRKATSKLVERHSQHEIDDTSVVTQQQSIEDQHVQSETPLPATRAPGVYRGLPNSLDPVIKRPGRRRKSLVIIFRSDKLKDPDYLGCQPLISDVNDANEANDVIHAAGAEVSLRAEPADSQDVDMAETSTSSITGPKSVAEDRPAQPKTPKSGKRGSFRCEKCGNSWKNSNGLEYHLNKSKTTCNPDFVPPSTSPVLLNSRPRKLNHAEVLDNTSKLPMRPEERRQLRHTPTPGERIESKSTQKERRSSSAIPNSSSLTSALDDVDTSTSRARKSSHPQPSRRSIVLKDRDVYNTVDNGRLSCQQQAHTDRNVSSSNDTAVVDAQASDTHDNSSLSVTLYADSLVNQTTVQRRPEKRDTVEHSPNATKKHTKPGATPQNLSTRDPPSIRHVKRLASNLSSSTSSERTVTRKPLPSISHSKAGESSISAPTPTTKLLEAQISDTTAKTSDFPSSSSISLANAGLAQSQSTHKTFESFARPMRPNASFGARRRERTIQIIEYLFDRNDGVFPGLRSLFMAVISVWVKEFKDLAPPDRRVCQNIVNQMERDNEIKQMHFFFFDDKAKMQECVVLVKADAMSGPTSDLTDDPRVIAVKDKMREMFPEAYVPDPFTLSPDEAKLFDQLASQGKDQGRSRMTLAKDLTKVQDIETLSYEDSVMDGISLRTNSTKRQAEEDEAQTPSKKTRLSVHQSDLPETARKPRRRPEKHEMWDSGKLAVYIWSQRQKPSAVWDQSHPDLQDPTTGTWSWAPENEPSQGNITTILSSVKSARHIDASLKPKSRKKYKKRAPRNSIKPQTGDDAGGEVSSSMGRMNSADGRDRSYNVISQDGLLSDEDAESFYEDNSDLSDNENSHSSTSFAQFATTPNRGESNMRQRPGLSGSWETQDTNTSADARLTPNIPGPSTNNMPRSLQEILSTVRRVHSFKKWADPTYGEFLRDVKAIRSWEQSANEPHGPTYGQDAQGRPYISLTLDSSKANMKPIDPEWLASNQFTAENIPNEIKDSPQNDAGYGLTHGNVGKGTSEGNKRSAHKAAATNYGRRPGDFSGKHAEQLPRVIAQPSTIPTPLLEYKTRDLTSIPKQPRGRVNKPAAQDDKLGSKREDELVAACIVFRSLLGGLDRNLDIGLLLKHFPGMSLSALKKFWPRVSRERKSYVQALTAKFHSGFIKAYESGELPSLDYDNLENYDWTQLILWTTQLETHEEVDLPQSRQTLYQNNIVEDVTSEAADWRDTWFATTSTYNRIEAVASETMSIPLPSKSDQDTVIIERARTWVRSICCTPLRGVDAKERLVPRLLELGEGDAAETNRILEKVVKQLNKERVITRTKGKDIGGNFRIHGMFSKQLEKMASTLKARQAFTFKAQLDEAFRRCNEYIMPYASDDGLIMAVLNLQAHGRIRVEALDMPNIPFGFEPGNYEGRTFPKSYYHFKARLSPTDTYLYNEDMALLGQAQNMEPPTQGPDGKIPIWVDFFGHANLARWADYVSMIVFTLALKGPIAPKMCVTVLKPMIEEFEVRLIVGWLDRLGLIQQVMDDCGVTAGEWWWLVAGCIAQLSEK</sequence>
<feature type="region of interest" description="Disordered" evidence="7">
    <location>
        <begin position="103"/>
        <end position="143"/>
    </location>
</feature>
<accession>A0A9W8NGW6</accession>
<evidence type="ECO:0000313" key="9">
    <source>
        <dbReference type="EMBL" id="KAJ3574801.1"/>
    </source>
</evidence>
<feature type="region of interest" description="Disordered" evidence="7">
    <location>
        <begin position="1272"/>
        <end position="1317"/>
    </location>
</feature>
<dbReference type="GO" id="GO:0003677">
    <property type="term" value="F:DNA binding"/>
    <property type="evidence" value="ECO:0007669"/>
    <property type="project" value="UniProtKB-KW"/>
</dbReference>
<evidence type="ECO:0000256" key="2">
    <source>
        <dbReference type="ARBA" id="ARBA00022553"/>
    </source>
</evidence>
<gene>
    <name evidence="9" type="ORF">NPX13_g4248</name>
</gene>
<feature type="region of interest" description="Disordered" evidence="7">
    <location>
        <begin position="636"/>
        <end position="661"/>
    </location>
</feature>
<dbReference type="InterPro" id="IPR046488">
    <property type="entry name" value="Sfc3/Tfc3_C"/>
</dbReference>
<name>A0A9W8NGW6_9PEZI</name>
<evidence type="ECO:0000256" key="5">
    <source>
        <dbReference type="ARBA" id="ARBA00023242"/>
    </source>
</evidence>
<feature type="compositionally biased region" description="Low complexity" evidence="7">
    <location>
        <begin position="858"/>
        <end position="869"/>
    </location>
</feature>
<keyword evidence="4" id="KW-0804">Transcription</keyword>
<dbReference type="GO" id="GO:0000127">
    <property type="term" value="C:transcription factor TFIIIC complex"/>
    <property type="evidence" value="ECO:0007669"/>
    <property type="project" value="InterPro"/>
</dbReference>
<dbReference type="PANTHER" id="PTHR15180">
    <property type="entry name" value="GENERAL TRANSCRIPTION FACTOR 3C POLYPEPTIDE 1"/>
    <property type="match status" value="1"/>
</dbReference>
<keyword evidence="3" id="KW-0238">DNA-binding</keyword>
<dbReference type="InterPro" id="IPR007309">
    <property type="entry name" value="TFIIIC_Bblock-bd"/>
</dbReference>
<feature type="compositionally biased region" description="Basic residues" evidence="7">
    <location>
        <begin position="597"/>
        <end position="611"/>
    </location>
</feature>
<keyword evidence="6" id="KW-0862">Zinc</keyword>
<evidence type="ECO:0000256" key="4">
    <source>
        <dbReference type="ARBA" id="ARBA00023163"/>
    </source>
</evidence>
<feature type="domain" description="C2H2-type" evidence="8">
    <location>
        <begin position="767"/>
        <end position="795"/>
    </location>
</feature>
<comment type="caution">
    <text evidence="9">The sequence shown here is derived from an EMBL/GenBank/DDBJ whole genome shotgun (WGS) entry which is preliminary data.</text>
</comment>
<evidence type="ECO:0000313" key="10">
    <source>
        <dbReference type="Proteomes" id="UP001148614"/>
    </source>
</evidence>
<proteinExistence type="predicted"/>
<keyword evidence="2" id="KW-0597">Phosphoprotein</keyword>
<protein>
    <recommendedName>
        <fullName evidence="8">C2H2-type domain-containing protein</fullName>
    </recommendedName>
</protein>
<dbReference type="GO" id="GO:0006384">
    <property type="term" value="P:transcription initiation at RNA polymerase III promoter"/>
    <property type="evidence" value="ECO:0007669"/>
    <property type="project" value="InterPro"/>
</dbReference>
<keyword evidence="5" id="KW-0539">Nucleus</keyword>
<feature type="compositionally biased region" description="Basic and acidic residues" evidence="7">
    <location>
        <begin position="961"/>
        <end position="970"/>
    </location>
</feature>
<feature type="compositionally biased region" description="Basic and acidic residues" evidence="7">
    <location>
        <begin position="844"/>
        <end position="857"/>
    </location>
</feature>
<feature type="region of interest" description="Disordered" evidence="7">
    <location>
        <begin position="1377"/>
        <end position="1428"/>
    </location>
</feature>
<feature type="region of interest" description="Disordered" evidence="7">
    <location>
        <begin position="378"/>
        <end position="397"/>
    </location>
</feature>
<dbReference type="VEuPathDB" id="FungiDB:F4678DRAFT_271285"/>
<feature type="compositionally biased region" description="Polar residues" evidence="7">
    <location>
        <begin position="1488"/>
        <end position="1498"/>
    </location>
</feature>
<dbReference type="Pfam" id="PF20222">
    <property type="entry name" value="DUF6581"/>
    <property type="match status" value="1"/>
</dbReference>
<evidence type="ECO:0000256" key="7">
    <source>
        <dbReference type="SAM" id="MobiDB-lite"/>
    </source>
</evidence>
<dbReference type="GO" id="GO:0042791">
    <property type="term" value="P:5S class rRNA transcription by RNA polymerase III"/>
    <property type="evidence" value="ECO:0007669"/>
    <property type="project" value="TreeGrafter"/>
</dbReference>
<feature type="region of interest" description="Disordered" evidence="7">
    <location>
        <begin position="1626"/>
        <end position="1649"/>
    </location>
</feature>
<organism evidence="9 10">
    <name type="scientific">Xylaria arbuscula</name>
    <dbReference type="NCBI Taxonomy" id="114810"/>
    <lineage>
        <taxon>Eukaryota</taxon>
        <taxon>Fungi</taxon>
        <taxon>Dikarya</taxon>
        <taxon>Ascomycota</taxon>
        <taxon>Pezizomycotina</taxon>
        <taxon>Sordariomycetes</taxon>
        <taxon>Xylariomycetidae</taxon>
        <taxon>Xylariales</taxon>
        <taxon>Xylariaceae</taxon>
        <taxon>Xylaria</taxon>
    </lineage>
</organism>
<keyword evidence="6" id="KW-0863">Zinc-finger</keyword>
<dbReference type="PROSITE" id="PS50157">
    <property type="entry name" value="ZINC_FINGER_C2H2_2"/>
    <property type="match status" value="1"/>
</dbReference>
<evidence type="ECO:0000259" key="8">
    <source>
        <dbReference type="PROSITE" id="PS50157"/>
    </source>
</evidence>
<dbReference type="PANTHER" id="PTHR15180:SF1">
    <property type="entry name" value="GENERAL TRANSCRIPTION FACTOR 3C POLYPEPTIDE 1"/>
    <property type="match status" value="1"/>
</dbReference>
<feature type="region of interest" description="Disordered" evidence="7">
    <location>
        <begin position="908"/>
        <end position="927"/>
    </location>
</feature>
<dbReference type="InterPro" id="IPR044210">
    <property type="entry name" value="Tfc3-like"/>
</dbReference>
<evidence type="ECO:0000256" key="1">
    <source>
        <dbReference type="ARBA" id="ARBA00004123"/>
    </source>
</evidence>
<dbReference type="InterPro" id="IPR013087">
    <property type="entry name" value="Znf_C2H2_type"/>
</dbReference>
<dbReference type="GO" id="GO:0005634">
    <property type="term" value="C:nucleus"/>
    <property type="evidence" value="ECO:0007669"/>
    <property type="project" value="UniProtKB-SubCell"/>
</dbReference>
<feature type="region of interest" description="Disordered" evidence="7">
    <location>
        <begin position="724"/>
        <end position="770"/>
    </location>
</feature>
<feature type="compositionally biased region" description="Acidic residues" evidence="7">
    <location>
        <begin position="1446"/>
        <end position="1455"/>
    </location>
</feature>
<evidence type="ECO:0000256" key="6">
    <source>
        <dbReference type="PROSITE-ProRule" id="PRU00042"/>
    </source>
</evidence>
<feature type="region of interest" description="Disordered" evidence="7">
    <location>
        <begin position="955"/>
        <end position="1040"/>
    </location>
</feature>
<feature type="region of interest" description="Disordered" evidence="7">
    <location>
        <begin position="1446"/>
        <end position="1515"/>
    </location>
</feature>
<comment type="subcellular location">
    <subcellularLocation>
        <location evidence="1">Nucleus</location>
    </subcellularLocation>
</comment>
<dbReference type="EMBL" id="JANPWZ010000587">
    <property type="protein sequence ID" value="KAJ3574801.1"/>
    <property type="molecule type" value="Genomic_DNA"/>
</dbReference>
<feature type="compositionally biased region" description="Polar residues" evidence="7">
    <location>
        <begin position="1025"/>
        <end position="1040"/>
    </location>
</feature>
<dbReference type="Pfam" id="PF04182">
    <property type="entry name" value="B-block_TFIIIC"/>
    <property type="match status" value="1"/>
</dbReference>
<feature type="compositionally biased region" description="Polar residues" evidence="7">
    <location>
        <begin position="1459"/>
        <end position="1480"/>
    </location>
</feature>
<reference evidence="9" key="1">
    <citation type="submission" date="2022-07" db="EMBL/GenBank/DDBJ databases">
        <title>Genome Sequence of Xylaria arbuscula.</title>
        <authorList>
            <person name="Buettner E."/>
        </authorList>
    </citation>
    <scope>NUCLEOTIDE SEQUENCE</scope>
    <source>
        <strain evidence="9">VT107</strain>
    </source>
</reference>
<dbReference type="GO" id="GO:0008270">
    <property type="term" value="F:zinc ion binding"/>
    <property type="evidence" value="ECO:0007669"/>
    <property type="project" value="UniProtKB-KW"/>
</dbReference>